<accession>A0A7M7MCB4</accession>
<dbReference type="OrthoDB" id="10336424at2759"/>
<dbReference type="AlphaFoldDB" id="A0A7M7MCB4"/>
<proteinExistence type="predicted"/>
<feature type="region of interest" description="Disordered" evidence="1">
    <location>
        <begin position="144"/>
        <end position="207"/>
    </location>
</feature>
<dbReference type="RefSeq" id="XP_022651634.1">
    <property type="nucleotide sequence ID" value="XM_022795899.1"/>
</dbReference>
<evidence type="ECO:0000313" key="2">
    <source>
        <dbReference type="EnsemblMetazoa" id="XP_022651633"/>
    </source>
</evidence>
<dbReference type="RefSeq" id="XP_022651635.1">
    <property type="nucleotide sequence ID" value="XM_022795900.1"/>
</dbReference>
<dbReference type="EnsemblMetazoa" id="XM_022795899">
    <property type="protein sequence ID" value="XP_022651634"/>
    <property type="gene ID" value="LOC111246389"/>
</dbReference>
<dbReference type="EnsemblMetazoa" id="XM_022795900">
    <property type="protein sequence ID" value="XP_022651635"/>
    <property type="gene ID" value="LOC111246389"/>
</dbReference>
<evidence type="ECO:0000256" key="1">
    <source>
        <dbReference type="SAM" id="MobiDB-lite"/>
    </source>
</evidence>
<evidence type="ECO:0000313" key="3">
    <source>
        <dbReference type="Proteomes" id="UP000594260"/>
    </source>
</evidence>
<dbReference type="RefSeq" id="XP_022651633.1">
    <property type="nucleotide sequence ID" value="XM_022795898.1"/>
</dbReference>
<dbReference type="KEGG" id="vde:111246389"/>
<sequence length="259" mass="29203">MRTLATFGWDLATSTGVGAMGVEEMDPSLKQLYLQKPYVKTAKKASLLATIYEEPVQKTKSKEPQLMAARGLKRYLDFESQAEFAKRRRKREARALSHQIQKQRERLAQAEPETQVNACGRPKRRAASVSEAATKVMTILDTPVKGNNYVNTPNNKEYRQDVDETYAPPRSAIVRDSKNVDSRDRTDLRRDGGSGGDKEKSYGGRERKKIVKPLSRIPKEVREALGCIVDVVVTMDRCVHAAQIYYSDHDYALIQPDGI</sequence>
<dbReference type="Proteomes" id="UP000594260">
    <property type="component" value="Unplaced"/>
</dbReference>
<dbReference type="GeneID" id="111246389"/>
<organism evidence="2 3">
    <name type="scientific">Varroa destructor</name>
    <name type="common">Honeybee mite</name>
    <dbReference type="NCBI Taxonomy" id="109461"/>
    <lineage>
        <taxon>Eukaryota</taxon>
        <taxon>Metazoa</taxon>
        <taxon>Ecdysozoa</taxon>
        <taxon>Arthropoda</taxon>
        <taxon>Chelicerata</taxon>
        <taxon>Arachnida</taxon>
        <taxon>Acari</taxon>
        <taxon>Parasitiformes</taxon>
        <taxon>Mesostigmata</taxon>
        <taxon>Gamasina</taxon>
        <taxon>Dermanyssoidea</taxon>
        <taxon>Varroidae</taxon>
        <taxon>Varroa</taxon>
    </lineage>
</organism>
<protein>
    <submittedName>
        <fullName evidence="2">Uncharacterized protein</fullName>
    </submittedName>
</protein>
<reference evidence="2" key="1">
    <citation type="submission" date="2021-01" db="UniProtKB">
        <authorList>
            <consortium name="EnsemblMetazoa"/>
        </authorList>
    </citation>
    <scope>IDENTIFICATION</scope>
</reference>
<keyword evidence="3" id="KW-1185">Reference proteome</keyword>
<name>A0A7M7MCB4_VARDE</name>
<dbReference type="EnsemblMetazoa" id="XM_022795898">
    <property type="protein sequence ID" value="XP_022651633"/>
    <property type="gene ID" value="LOC111246389"/>
</dbReference>
<dbReference type="InParanoid" id="A0A7M7MCB4"/>
<feature type="region of interest" description="Disordered" evidence="1">
    <location>
        <begin position="95"/>
        <end position="131"/>
    </location>
</feature>
<feature type="compositionally biased region" description="Basic and acidic residues" evidence="1">
    <location>
        <begin position="173"/>
        <end position="205"/>
    </location>
</feature>